<dbReference type="Gene3D" id="3.80.10.10">
    <property type="entry name" value="Ribonuclease Inhibitor"/>
    <property type="match status" value="1"/>
</dbReference>
<evidence type="ECO:0000256" key="10">
    <source>
        <dbReference type="ARBA" id="ARBA00023157"/>
    </source>
</evidence>
<dbReference type="KEGG" id="clup:CLUP02_15582"/>
<dbReference type="GeneID" id="73349516"/>
<dbReference type="RefSeq" id="XP_049151652.1">
    <property type="nucleotide sequence ID" value="XM_049294506.1"/>
</dbReference>
<feature type="domain" description="Auxiliary Activity family 9 catalytic" evidence="17">
    <location>
        <begin position="16"/>
        <end position="222"/>
    </location>
</feature>
<dbReference type="GO" id="GO:0030245">
    <property type="term" value="P:cellulose catabolic process"/>
    <property type="evidence" value="ECO:0007669"/>
    <property type="project" value="UniProtKB-KW"/>
</dbReference>
<evidence type="ECO:0000256" key="7">
    <source>
        <dbReference type="ARBA" id="ARBA00023002"/>
    </source>
</evidence>
<keyword evidence="4" id="KW-0479">Metal-binding</keyword>
<evidence type="ECO:0000256" key="1">
    <source>
        <dbReference type="ARBA" id="ARBA00001973"/>
    </source>
</evidence>
<evidence type="ECO:0000313" key="19">
    <source>
        <dbReference type="Proteomes" id="UP000830671"/>
    </source>
</evidence>
<feature type="chain" id="PRO_5040146267" description="lytic cellulose monooxygenase (C4-dehydrogenating)" evidence="16">
    <location>
        <begin position="16"/>
        <end position="807"/>
    </location>
</feature>
<keyword evidence="6" id="KW-0136">Cellulose degradation</keyword>
<keyword evidence="19" id="KW-1185">Reference proteome</keyword>
<keyword evidence="8" id="KW-0186">Copper</keyword>
<dbReference type="AlphaFoldDB" id="A0A9Q8WNU2"/>
<dbReference type="CDD" id="cd21175">
    <property type="entry name" value="LPMO_AA9"/>
    <property type="match status" value="1"/>
</dbReference>
<keyword evidence="7" id="KW-0560">Oxidoreductase</keyword>
<keyword evidence="11" id="KW-0119">Carbohydrate metabolism</keyword>
<dbReference type="SUPFAM" id="SSF52047">
    <property type="entry name" value="RNI-like"/>
    <property type="match status" value="1"/>
</dbReference>
<dbReference type="Gene3D" id="2.70.50.70">
    <property type="match status" value="1"/>
</dbReference>
<evidence type="ECO:0000256" key="4">
    <source>
        <dbReference type="ARBA" id="ARBA00022723"/>
    </source>
</evidence>
<evidence type="ECO:0000256" key="11">
    <source>
        <dbReference type="ARBA" id="ARBA00023277"/>
    </source>
</evidence>
<protein>
    <recommendedName>
        <fullName evidence="15">lytic cellulose monooxygenase (C4-dehydrogenating)</fullName>
        <ecNumber evidence="15">1.14.99.56</ecNumber>
    </recommendedName>
</protein>
<evidence type="ECO:0000256" key="9">
    <source>
        <dbReference type="ARBA" id="ARBA00023033"/>
    </source>
</evidence>
<keyword evidence="3" id="KW-0964">Secreted</keyword>
<sequence length="807" mass="89502">MKVLIHLLTASMASAHTIFSSLEVGGTNQGVGNGVRVPSYNGPIEDVTSSSLACNGAPNPTTPTSKVITVQAGQNVTAIWRYMLSSTGSAPADVMDSSHKGPTIAYLKKVSDATTDSGVGDGWFKIQQDGYSGGVWGTEKVINGQGRHSIKIPECIAPGQYLLRAEMIALHGAGSYPGAQFYMECAQINVVGGTGTKTPSTVSLPGAYKGTDPGVTINIYWPPVESYTIPGPSLFTYFYLFLVMVAESLHPLIQIRCRKNSFTPDCYPLPPPHPLCLLDNGDTAQYWYCLATFNDNFGKHSGLENFTTSGPTEAIKSHESSHTSGMLGARTRHKSLHLPVEILLRIAPHLESGYESSDLAEWQKGLELIARRNLWIFCLVGPAWRAVGQMFLFRHYRATKTLPLFVRSLVECPDLGELVESVCLDSFSYETLRGYQEATMLLKKRSKQLGIEFPRDEDTTNLPKWIVTGNEVQSFLATMLLAHTTRAKHVKLPVQWSGEVLKNLVVAESLSTVTSPQNPRTRFKNLVHLTLGKPDSPGGGGREFLHDTIEYSCALQLAPNLTSLALFDFIPIKSPLGLSFDNLFANLTSLKIGGSPRSTQSFVDHYKSICRVCRILEEIQIIMPQHPGRIASLLDSLQPFAPTLKRLRLSIDIGTMPIEHPLWEWDGLDMLQQLTRLDTLRVDFNHALCRDHSTPFPREAVRPEAFFDSLPISLRTLFLPGCNWAIRNPMDHTSRREYHTMERLVTRIRRGDLPEFRTLHIACNRRAPSPFFGQLENLGVEVVHYNHHATLCGGDLAALDVENWRLL</sequence>
<gene>
    <name evidence="18" type="ORF">CLUP02_15582</name>
</gene>
<keyword evidence="10" id="KW-1015">Disulfide bond</keyword>
<reference evidence="18" key="1">
    <citation type="journal article" date="2021" name="Mol. Plant Microbe Interact.">
        <title>Complete Genome Sequence of the Plant-Pathogenic Fungus Colletotrichum lupini.</title>
        <authorList>
            <person name="Baroncelli R."/>
            <person name="Pensec F."/>
            <person name="Da Lio D."/>
            <person name="Boufleur T."/>
            <person name="Vicente I."/>
            <person name="Sarrocco S."/>
            <person name="Picot A."/>
            <person name="Baraldi E."/>
            <person name="Sukno S."/>
            <person name="Thon M."/>
            <person name="Le Floch G."/>
        </authorList>
    </citation>
    <scope>NUCLEOTIDE SEQUENCE</scope>
    <source>
        <strain evidence="18">IMI 504893</strain>
    </source>
</reference>
<evidence type="ECO:0000256" key="2">
    <source>
        <dbReference type="ARBA" id="ARBA00004613"/>
    </source>
</evidence>
<evidence type="ECO:0000256" key="14">
    <source>
        <dbReference type="ARBA" id="ARBA00045077"/>
    </source>
</evidence>
<evidence type="ECO:0000259" key="17">
    <source>
        <dbReference type="Pfam" id="PF03443"/>
    </source>
</evidence>
<dbReference type="EC" id="1.14.99.56" evidence="15"/>
<evidence type="ECO:0000256" key="12">
    <source>
        <dbReference type="ARBA" id="ARBA00023326"/>
    </source>
</evidence>
<evidence type="ECO:0000313" key="18">
    <source>
        <dbReference type="EMBL" id="UQC90051.1"/>
    </source>
</evidence>
<evidence type="ECO:0000256" key="8">
    <source>
        <dbReference type="ARBA" id="ARBA00023008"/>
    </source>
</evidence>
<comment type="catalytic activity">
    <reaction evidence="14">
        <text>[(1-&gt;4)-beta-D-glucosyl]n+m + reduced acceptor + O2 = 4-dehydro-beta-D-glucosyl-[(1-&gt;4)-beta-D-glucosyl]n-1 + [(1-&gt;4)-beta-D-glucosyl]m + acceptor + H2O.</text>
        <dbReference type="EC" id="1.14.99.56"/>
    </reaction>
</comment>
<comment type="cofactor">
    <cofactor evidence="1">
        <name>Cu(2+)</name>
        <dbReference type="ChEBI" id="CHEBI:29036"/>
    </cofactor>
</comment>
<feature type="signal peptide" evidence="16">
    <location>
        <begin position="1"/>
        <end position="15"/>
    </location>
</feature>
<evidence type="ECO:0000256" key="13">
    <source>
        <dbReference type="ARBA" id="ARBA00044502"/>
    </source>
</evidence>
<evidence type="ECO:0000256" key="16">
    <source>
        <dbReference type="SAM" id="SignalP"/>
    </source>
</evidence>
<dbReference type="GO" id="GO:0016787">
    <property type="term" value="F:hydrolase activity"/>
    <property type="evidence" value="ECO:0007669"/>
    <property type="project" value="UniProtKB-KW"/>
</dbReference>
<keyword evidence="18" id="KW-0378">Hydrolase</keyword>
<keyword evidence="5 16" id="KW-0732">Signal</keyword>
<keyword evidence="9" id="KW-0503">Monooxygenase</keyword>
<dbReference type="InterPro" id="IPR005103">
    <property type="entry name" value="AA9_LPMO"/>
</dbReference>
<dbReference type="PANTHER" id="PTHR33353">
    <property type="entry name" value="PUTATIVE (AFU_ORTHOLOGUE AFUA_1G12560)-RELATED"/>
    <property type="match status" value="1"/>
</dbReference>
<evidence type="ECO:0000256" key="15">
    <source>
        <dbReference type="ARBA" id="ARBA00047174"/>
    </source>
</evidence>
<evidence type="ECO:0000256" key="3">
    <source>
        <dbReference type="ARBA" id="ARBA00022525"/>
    </source>
</evidence>
<dbReference type="InterPro" id="IPR049892">
    <property type="entry name" value="AA9"/>
</dbReference>
<accession>A0A9Q8WNU2</accession>
<dbReference type="InterPro" id="IPR032675">
    <property type="entry name" value="LRR_dom_sf"/>
</dbReference>
<comment type="similarity">
    <text evidence="13">Belongs to the polysaccharide monooxygenase AA9 family.</text>
</comment>
<dbReference type="PANTHER" id="PTHR33353:SF18">
    <property type="entry name" value="ENDOGLUCANASE II"/>
    <property type="match status" value="1"/>
</dbReference>
<keyword evidence="12" id="KW-0624">Polysaccharide degradation</keyword>
<dbReference type="Proteomes" id="UP000830671">
    <property type="component" value="Chromosome 8"/>
</dbReference>
<dbReference type="GO" id="GO:0004497">
    <property type="term" value="F:monooxygenase activity"/>
    <property type="evidence" value="ECO:0007669"/>
    <property type="project" value="UniProtKB-KW"/>
</dbReference>
<comment type="subcellular location">
    <subcellularLocation>
        <location evidence="2">Secreted</location>
    </subcellularLocation>
</comment>
<dbReference type="GO" id="GO:0046872">
    <property type="term" value="F:metal ion binding"/>
    <property type="evidence" value="ECO:0007669"/>
    <property type="project" value="UniProtKB-KW"/>
</dbReference>
<name>A0A9Q8WNU2_9PEZI</name>
<evidence type="ECO:0000256" key="5">
    <source>
        <dbReference type="ARBA" id="ARBA00022729"/>
    </source>
</evidence>
<dbReference type="Pfam" id="PF03443">
    <property type="entry name" value="AA9"/>
    <property type="match status" value="1"/>
</dbReference>
<dbReference type="GO" id="GO:0005576">
    <property type="term" value="C:extracellular region"/>
    <property type="evidence" value="ECO:0007669"/>
    <property type="project" value="UniProtKB-SubCell"/>
</dbReference>
<organism evidence="18 19">
    <name type="scientific">Colletotrichum lupini</name>
    <dbReference type="NCBI Taxonomy" id="145971"/>
    <lineage>
        <taxon>Eukaryota</taxon>
        <taxon>Fungi</taxon>
        <taxon>Dikarya</taxon>
        <taxon>Ascomycota</taxon>
        <taxon>Pezizomycotina</taxon>
        <taxon>Sordariomycetes</taxon>
        <taxon>Hypocreomycetidae</taxon>
        <taxon>Glomerellales</taxon>
        <taxon>Glomerellaceae</taxon>
        <taxon>Colletotrichum</taxon>
        <taxon>Colletotrichum acutatum species complex</taxon>
    </lineage>
</organism>
<proteinExistence type="inferred from homology"/>
<dbReference type="EMBL" id="CP019480">
    <property type="protein sequence ID" value="UQC90051.1"/>
    <property type="molecule type" value="Genomic_DNA"/>
</dbReference>
<evidence type="ECO:0000256" key="6">
    <source>
        <dbReference type="ARBA" id="ARBA00023001"/>
    </source>
</evidence>